<dbReference type="STRING" id="1218493.JF76_02850"/>
<evidence type="ECO:0000313" key="3">
    <source>
        <dbReference type="Proteomes" id="UP000033533"/>
    </source>
</evidence>
<dbReference type="Proteomes" id="UP000033533">
    <property type="component" value="Unassembled WGS sequence"/>
</dbReference>
<dbReference type="CDD" id="cd05014">
    <property type="entry name" value="SIS_Kpsf"/>
    <property type="match status" value="1"/>
</dbReference>
<comment type="caution">
    <text evidence="2">The sequence shown here is derived from an EMBL/GenBank/DDBJ whole genome shotgun (WGS) entry which is preliminary data.</text>
</comment>
<dbReference type="Gene3D" id="3.40.50.10490">
    <property type="entry name" value="Glucose-6-phosphate isomerase like protein, domain 1"/>
    <property type="match status" value="1"/>
</dbReference>
<accession>A0A0F4LKB9</accession>
<dbReference type="PATRIC" id="fig|1218493.3.peg.302"/>
<dbReference type="InterPro" id="IPR050986">
    <property type="entry name" value="GutQ/KpsF_isomerases"/>
</dbReference>
<organism evidence="2 3">
    <name type="scientific">Lactobacillus kullabergensis</name>
    <dbReference type="NCBI Taxonomy" id="1218493"/>
    <lineage>
        <taxon>Bacteria</taxon>
        <taxon>Bacillati</taxon>
        <taxon>Bacillota</taxon>
        <taxon>Bacilli</taxon>
        <taxon>Lactobacillales</taxon>
        <taxon>Lactobacillaceae</taxon>
        <taxon>Lactobacillus</taxon>
    </lineage>
</organism>
<dbReference type="GO" id="GO:1901135">
    <property type="term" value="P:carbohydrate derivative metabolic process"/>
    <property type="evidence" value="ECO:0007669"/>
    <property type="project" value="InterPro"/>
</dbReference>
<dbReference type="InterPro" id="IPR046348">
    <property type="entry name" value="SIS_dom_sf"/>
</dbReference>
<dbReference type="InterPro" id="IPR001347">
    <property type="entry name" value="SIS_dom"/>
</dbReference>
<sequence length="198" mass="21534">MNNYAALFQAEGEEIIKLGQSISEEDFTHLLKTLEKNTNNVFLTGCGTSAMAARKVTHTLNVVGISAFYLNPSDAVHGGLGQVKKGDTVIFISKGGSTKELTSFDQNVKEKQAKIVAITENVDSVLAKNADLVVKVKVEKELDEFNMLATTSTLAVISLFDVIATILMKDENFTKKAFLLNHPSGKVGQRLAKDVRND</sequence>
<dbReference type="AlphaFoldDB" id="A0A0F4LKB9"/>
<dbReference type="HOGENOM" id="CLU_040681_5_2_9"/>
<dbReference type="PROSITE" id="PS51464">
    <property type="entry name" value="SIS"/>
    <property type="match status" value="1"/>
</dbReference>
<feature type="domain" description="SIS" evidence="1">
    <location>
        <begin position="30"/>
        <end position="173"/>
    </location>
</feature>
<dbReference type="OrthoDB" id="9762536at2"/>
<reference evidence="2 3" key="1">
    <citation type="submission" date="2014-12" db="EMBL/GenBank/DDBJ databases">
        <title>Comparative genomics of the lactic acid bacteria isolated from the honey bee gut.</title>
        <authorList>
            <person name="Ellegaard K.M."/>
            <person name="Tamarit D."/>
            <person name="Javelind E."/>
            <person name="Olofsson T."/>
            <person name="Andersson S.G."/>
            <person name="Vasquez A."/>
        </authorList>
    </citation>
    <scope>NUCLEOTIDE SEQUENCE [LARGE SCALE GENOMIC DNA]</scope>
    <source>
        <strain evidence="2 3">Biut2</strain>
    </source>
</reference>
<dbReference type="GO" id="GO:0097367">
    <property type="term" value="F:carbohydrate derivative binding"/>
    <property type="evidence" value="ECO:0007669"/>
    <property type="project" value="InterPro"/>
</dbReference>
<name>A0A0F4LKB9_9LACO</name>
<dbReference type="RefSeq" id="WP_045927500.1">
    <property type="nucleotide sequence ID" value="NZ_JBHSZS010000005.1"/>
</dbReference>
<evidence type="ECO:0000313" key="2">
    <source>
        <dbReference type="EMBL" id="KJY59020.1"/>
    </source>
</evidence>
<proteinExistence type="predicted"/>
<dbReference type="Pfam" id="PF01380">
    <property type="entry name" value="SIS"/>
    <property type="match status" value="1"/>
</dbReference>
<dbReference type="EMBL" id="JXBY01000005">
    <property type="protein sequence ID" value="KJY59020.1"/>
    <property type="molecule type" value="Genomic_DNA"/>
</dbReference>
<dbReference type="PANTHER" id="PTHR42745">
    <property type="match status" value="1"/>
</dbReference>
<dbReference type="SUPFAM" id="SSF53697">
    <property type="entry name" value="SIS domain"/>
    <property type="match status" value="1"/>
</dbReference>
<evidence type="ECO:0000259" key="1">
    <source>
        <dbReference type="PROSITE" id="PS51464"/>
    </source>
</evidence>
<protein>
    <submittedName>
        <fullName evidence="2">SIS domain protein</fullName>
    </submittedName>
</protein>
<gene>
    <name evidence="2" type="ORF">JF76_02850</name>
</gene>
<dbReference type="InterPro" id="IPR035474">
    <property type="entry name" value="SIS_Kpsf"/>
</dbReference>
<dbReference type="PANTHER" id="PTHR42745:SF1">
    <property type="entry name" value="ARABINOSE 5-PHOSPHATE ISOMERASE KDSD"/>
    <property type="match status" value="1"/>
</dbReference>